<evidence type="ECO:0000256" key="3">
    <source>
        <dbReference type="ARBA" id="ARBA00023125"/>
    </source>
</evidence>
<dbReference type="AlphaFoldDB" id="A0A0R0DIV6"/>
<dbReference type="InterPro" id="IPR058163">
    <property type="entry name" value="LysR-type_TF_proteobact-type"/>
</dbReference>
<dbReference type="PROSITE" id="PS50931">
    <property type="entry name" value="HTH_LYSR"/>
    <property type="match status" value="1"/>
</dbReference>
<dbReference type="Pfam" id="PF00126">
    <property type="entry name" value="HTH_1"/>
    <property type="match status" value="1"/>
</dbReference>
<dbReference type="PANTHER" id="PTHR30537">
    <property type="entry name" value="HTH-TYPE TRANSCRIPTIONAL REGULATOR"/>
    <property type="match status" value="1"/>
</dbReference>
<evidence type="ECO:0000256" key="2">
    <source>
        <dbReference type="ARBA" id="ARBA00023015"/>
    </source>
</evidence>
<evidence type="ECO:0000256" key="1">
    <source>
        <dbReference type="ARBA" id="ARBA00009437"/>
    </source>
</evidence>
<dbReference type="SUPFAM" id="SSF46785">
    <property type="entry name" value="Winged helix' DNA-binding domain"/>
    <property type="match status" value="1"/>
</dbReference>
<evidence type="ECO:0000259" key="5">
    <source>
        <dbReference type="PROSITE" id="PS50931"/>
    </source>
</evidence>
<dbReference type="InterPro" id="IPR036388">
    <property type="entry name" value="WH-like_DNA-bd_sf"/>
</dbReference>
<dbReference type="InterPro" id="IPR000847">
    <property type="entry name" value="LysR_HTH_N"/>
</dbReference>
<dbReference type="GO" id="GO:0006351">
    <property type="term" value="P:DNA-templated transcription"/>
    <property type="evidence" value="ECO:0007669"/>
    <property type="project" value="TreeGrafter"/>
</dbReference>
<dbReference type="InterPro" id="IPR005119">
    <property type="entry name" value="LysR_subst-bd"/>
</dbReference>
<dbReference type="Gene3D" id="1.10.10.10">
    <property type="entry name" value="Winged helix-like DNA-binding domain superfamily/Winged helix DNA-binding domain"/>
    <property type="match status" value="1"/>
</dbReference>
<name>A0A0R0DIV6_9GAMM</name>
<keyword evidence="3" id="KW-0238">DNA-binding</keyword>
<dbReference type="InterPro" id="IPR036390">
    <property type="entry name" value="WH_DNA-bd_sf"/>
</dbReference>
<dbReference type="EMBL" id="LDJM01000012">
    <property type="protein sequence ID" value="KRG78081.1"/>
    <property type="molecule type" value="Genomic_DNA"/>
</dbReference>
<keyword evidence="4" id="KW-0804">Transcription</keyword>
<dbReference type="CDD" id="cd08432">
    <property type="entry name" value="PBP2_GcdR_TrpI_HvrB_AmpR_like"/>
    <property type="match status" value="1"/>
</dbReference>
<dbReference type="GO" id="GO:0003700">
    <property type="term" value="F:DNA-binding transcription factor activity"/>
    <property type="evidence" value="ECO:0007669"/>
    <property type="project" value="InterPro"/>
</dbReference>
<dbReference type="PATRIC" id="fig|336566.3.peg.333"/>
<keyword evidence="2" id="KW-0805">Transcription regulation</keyword>
<proteinExistence type="inferred from homology"/>
<evidence type="ECO:0000256" key="4">
    <source>
        <dbReference type="ARBA" id="ARBA00023163"/>
    </source>
</evidence>
<dbReference type="Proteomes" id="UP000050956">
    <property type="component" value="Unassembled WGS sequence"/>
</dbReference>
<dbReference type="STRING" id="336566.ABB30_04985"/>
<gene>
    <name evidence="6" type="ORF">ABB30_04985</name>
</gene>
<dbReference type="Pfam" id="PF03466">
    <property type="entry name" value="LysR_substrate"/>
    <property type="match status" value="1"/>
</dbReference>
<feature type="domain" description="HTH lysR-type" evidence="5">
    <location>
        <begin position="3"/>
        <end position="62"/>
    </location>
</feature>
<dbReference type="PANTHER" id="PTHR30537:SF74">
    <property type="entry name" value="HTH-TYPE TRANSCRIPTIONAL REGULATOR TRPI"/>
    <property type="match status" value="1"/>
</dbReference>
<evidence type="ECO:0000313" key="6">
    <source>
        <dbReference type="EMBL" id="KRG78081.1"/>
    </source>
</evidence>
<accession>A0A0R0DIV6</accession>
<dbReference type="SUPFAM" id="SSF53850">
    <property type="entry name" value="Periplasmic binding protein-like II"/>
    <property type="match status" value="1"/>
</dbReference>
<protein>
    <submittedName>
        <fullName evidence="6">LysR family transcriptional regulator</fullName>
    </submittedName>
</protein>
<evidence type="ECO:0000313" key="7">
    <source>
        <dbReference type="Proteomes" id="UP000050956"/>
    </source>
</evidence>
<organism evidence="6 7">
    <name type="scientific">Stenotrophomonas ginsengisoli</name>
    <dbReference type="NCBI Taxonomy" id="336566"/>
    <lineage>
        <taxon>Bacteria</taxon>
        <taxon>Pseudomonadati</taxon>
        <taxon>Pseudomonadota</taxon>
        <taxon>Gammaproteobacteria</taxon>
        <taxon>Lysobacterales</taxon>
        <taxon>Lysobacteraceae</taxon>
        <taxon>Stenotrophomonas</taxon>
    </lineage>
</organism>
<dbReference type="Gene3D" id="3.40.190.10">
    <property type="entry name" value="Periplasmic binding protein-like II"/>
    <property type="match status" value="2"/>
</dbReference>
<comment type="caution">
    <text evidence="6">The sequence shown here is derived from an EMBL/GenBank/DDBJ whole genome shotgun (WGS) entry which is preliminary data.</text>
</comment>
<keyword evidence="7" id="KW-1185">Reference proteome</keyword>
<reference evidence="6 7" key="1">
    <citation type="submission" date="2015-05" db="EMBL/GenBank/DDBJ databases">
        <title>Genome sequencing and analysis of members of genus Stenotrophomonas.</title>
        <authorList>
            <person name="Patil P.P."/>
            <person name="Midha S."/>
            <person name="Patil P.B."/>
        </authorList>
    </citation>
    <scope>NUCLEOTIDE SEQUENCE [LARGE SCALE GENOMIC DNA]</scope>
    <source>
        <strain evidence="6 7">DSM 24757</strain>
    </source>
</reference>
<dbReference type="RefSeq" id="WP_057637209.1">
    <property type="nucleotide sequence ID" value="NZ_LDJM01000012.1"/>
</dbReference>
<sequence length="300" mass="32783">MKMPLNALRAFATVYAHGGIRSAARELDIVHSSVSRHLAELEAWLGVRLISDAAGRRGITFTPQGETLGRVAMAGFRDIERAVTAVQESRSGRSVTISTAPSFAARWLLPRLPRLEQSHPHLEVSVVVDQKIDNLQTGDIDLAIRMGRGPWPDVHCEPFMDEILYPVMSPARFEASGQPTQPSDLLGARLVHDRDPHASWEAWRQLHGPASLDVSAGPRFSSSDLVLRAAVQGQGVALARHRLALDDIASGALVRPIKNAVVALEAAYWIVLPLHRNVRSGASTVITWLKEQATYSDTVI</sequence>
<comment type="similarity">
    <text evidence="1">Belongs to the LysR transcriptional regulatory family.</text>
</comment>
<dbReference type="GO" id="GO:0043565">
    <property type="term" value="F:sequence-specific DNA binding"/>
    <property type="evidence" value="ECO:0007669"/>
    <property type="project" value="TreeGrafter"/>
</dbReference>